<feature type="domain" description="Cupin type-2" evidence="1">
    <location>
        <begin position="47"/>
        <end position="103"/>
    </location>
</feature>
<dbReference type="Pfam" id="PF07883">
    <property type="entry name" value="Cupin_2"/>
    <property type="match status" value="1"/>
</dbReference>
<dbReference type="AlphaFoldDB" id="A0A444HF43"/>
<dbReference type="CDD" id="cd02233">
    <property type="entry name" value="cupin_HNL-like"/>
    <property type="match status" value="1"/>
</dbReference>
<sequence length="140" mass="15819">MKNMENQNNGIQPEGYIKAPQEYFTGTAWLKPLVKPDEITNCTITDVLFEPSARNYWHTHPSNQILIVTEGVGYYQEEGSPIQEIRVGDVINILPGIKHWHGASPNSRFKHTAININSEKGTVNWIEPVLDKDYLGISLS</sequence>
<dbReference type="Gene3D" id="2.60.120.10">
    <property type="entry name" value="Jelly Rolls"/>
    <property type="match status" value="1"/>
</dbReference>
<dbReference type="InterPro" id="IPR047263">
    <property type="entry name" value="HNL-like_cupin"/>
</dbReference>
<protein>
    <submittedName>
        <fullName evidence="2">Cupin domain-containing protein</fullName>
    </submittedName>
</protein>
<evidence type="ECO:0000259" key="1">
    <source>
        <dbReference type="Pfam" id="PF07883"/>
    </source>
</evidence>
<dbReference type="PANTHER" id="PTHR43698">
    <property type="entry name" value="RIBD C-TERMINAL DOMAIN CONTAINING PROTEIN"/>
    <property type="match status" value="1"/>
</dbReference>
<accession>A0A444HF43</accession>
<dbReference type="OrthoDB" id="9802489at2"/>
<dbReference type="PANTHER" id="PTHR43698:SF1">
    <property type="entry name" value="BLL4564 PROTEIN"/>
    <property type="match status" value="1"/>
</dbReference>
<dbReference type="InterPro" id="IPR011051">
    <property type="entry name" value="RmlC_Cupin_sf"/>
</dbReference>
<gene>
    <name evidence="2" type="ORF">EPI11_00900</name>
</gene>
<keyword evidence="3" id="KW-1185">Reference proteome</keyword>
<reference evidence="2 3" key="1">
    <citation type="submission" date="2019-01" db="EMBL/GenBank/DDBJ databases">
        <title>Flavobacterium sp. nov.,isolated from freshwater.</title>
        <authorList>
            <person name="Zhang R."/>
            <person name="Du Z.-J."/>
        </authorList>
    </citation>
    <scope>NUCLEOTIDE SEQUENCE [LARGE SCALE GENOMIC DNA]</scope>
    <source>
        <strain evidence="2 3">1E403</strain>
    </source>
</reference>
<proteinExistence type="predicted"/>
<dbReference type="InterPro" id="IPR014710">
    <property type="entry name" value="RmlC-like_jellyroll"/>
</dbReference>
<dbReference type="EMBL" id="SBII01000001">
    <property type="protein sequence ID" value="RWX03519.1"/>
    <property type="molecule type" value="Genomic_DNA"/>
</dbReference>
<dbReference type="Proteomes" id="UP000287527">
    <property type="component" value="Unassembled WGS sequence"/>
</dbReference>
<organism evidence="2 3">
    <name type="scientific">Flavobacterium cerinum</name>
    <dbReference type="NCBI Taxonomy" id="2502784"/>
    <lineage>
        <taxon>Bacteria</taxon>
        <taxon>Pseudomonadati</taxon>
        <taxon>Bacteroidota</taxon>
        <taxon>Flavobacteriia</taxon>
        <taxon>Flavobacteriales</taxon>
        <taxon>Flavobacteriaceae</taxon>
        <taxon>Flavobacterium</taxon>
    </lineage>
</organism>
<dbReference type="SUPFAM" id="SSF51182">
    <property type="entry name" value="RmlC-like cupins"/>
    <property type="match status" value="1"/>
</dbReference>
<evidence type="ECO:0000313" key="3">
    <source>
        <dbReference type="Proteomes" id="UP000287527"/>
    </source>
</evidence>
<dbReference type="InterPro" id="IPR013096">
    <property type="entry name" value="Cupin_2"/>
</dbReference>
<evidence type="ECO:0000313" key="2">
    <source>
        <dbReference type="EMBL" id="RWX03519.1"/>
    </source>
</evidence>
<comment type="caution">
    <text evidence="2">The sequence shown here is derived from an EMBL/GenBank/DDBJ whole genome shotgun (WGS) entry which is preliminary data.</text>
</comment>
<name>A0A444HF43_9FLAO</name>